<proteinExistence type="predicted"/>
<dbReference type="Proteomes" id="UP000829196">
    <property type="component" value="Unassembled WGS sequence"/>
</dbReference>
<dbReference type="OrthoDB" id="421979at2759"/>
<dbReference type="Gene3D" id="3.90.550.50">
    <property type="match status" value="1"/>
</dbReference>
<comment type="caution">
    <text evidence="2">The sequence shown here is derived from an EMBL/GenBank/DDBJ whole genome shotgun (WGS) entry which is preliminary data.</text>
</comment>
<dbReference type="EMBL" id="JAGYWB010000009">
    <property type="protein sequence ID" value="KAI0512144.1"/>
    <property type="molecule type" value="Genomic_DNA"/>
</dbReference>
<dbReference type="FunFam" id="3.90.550.50:FF:000061">
    <property type="entry name" value="AT4g00300 protein"/>
    <property type="match status" value="1"/>
</dbReference>
<evidence type="ECO:0000313" key="3">
    <source>
        <dbReference type="Proteomes" id="UP000829196"/>
    </source>
</evidence>
<dbReference type="InterPro" id="IPR006740">
    <property type="entry name" value="DUF604"/>
</dbReference>
<organism evidence="2 3">
    <name type="scientific">Dendrobium nobile</name>
    <name type="common">Orchid</name>
    <dbReference type="NCBI Taxonomy" id="94219"/>
    <lineage>
        <taxon>Eukaryota</taxon>
        <taxon>Viridiplantae</taxon>
        <taxon>Streptophyta</taxon>
        <taxon>Embryophyta</taxon>
        <taxon>Tracheophyta</taxon>
        <taxon>Spermatophyta</taxon>
        <taxon>Magnoliopsida</taxon>
        <taxon>Liliopsida</taxon>
        <taxon>Asparagales</taxon>
        <taxon>Orchidaceae</taxon>
        <taxon>Epidendroideae</taxon>
        <taxon>Malaxideae</taxon>
        <taxon>Dendrobiinae</taxon>
        <taxon>Dendrobium</taxon>
    </lineage>
</organism>
<keyword evidence="3" id="KW-1185">Reference proteome</keyword>
<feature type="transmembrane region" description="Helical" evidence="1">
    <location>
        <begin position="30"/>
        <end position="47"/>
    </location>
</feature>
<dbReference type="PANTHER" id="PTHR10811">
    <property type="entry name" value="FRINGE-RELATED"/>
    <property type="match status" value="1"/>
</dbReference>
<reference evidence="2" key="1">
    <citation type="journal article" date="2022" name="Front. Genet.">
        <title>Chromosome-Scale Assembly of the Dendrobium nobile Genome Provides Insights Into the Molecular Mechanism of the Biosynthesis of the Medicinal Active Ingredient of Dendrobium.</title>
        <authorList>
            <person name="Xu Q."/>
            <person name="Niu S.-C."/>
            <person name="Li K.-L."/>
            <person name="Zheng P.-J."/>
            <person name="Zhang X.-J."/>
            <person name="Jia Y."/>
            <person name="Liu Y."/>
            <person name="Niu Y.-X."/>
            <person name="Yu L.-H."/>
            <person name="Chen D.-F."/>
            <person name="Zhang G.-Q."/>
        </authorList>
    </citation>
    <scope>NUCLEOTIDE SEQUENCE</scope>
    <source>
        <tissue evidence="2">Leaf</tissue>
    </source>
</reference>
<protein>
    <submittedName>
        <fullName evidence="2">Uncharacterized protein</fullName>
    </submittedName>
</protein>
<keyword evidence="1" id="KW-0472">Membrane</keyword>
<dbReference type="Pfam" id="PF04646">
    <property type="entry name" value="DUF604"/>
    <property type="match status" value="1"/>
</dbReference>
<gene>
    <name evidence="2" type="ORF">KFK09_012780</name>
</gene>
<dbReference type="AlphaFoldDB" id="A0A8T3BIE1"/>
<keyword evidence="1" id="KW-1133">Transmembrane helix</keyword>
<sequence>MDESAMSSICKPYFPQPELAGKILRRAAKAFLYALLILSTAVFLYFFRSTKTIPAITLIASGDLPSPTNLSHIIFAIGGSTKTWQRRREYCELWWKPGKMRGHVWLDVAPTEWPDTCPPWRVSKPAAKQAARIARIAAEEYGMRVEGVRWFVMGDDDTIFFPENMAAVLEKYDHEEMYYVGAASESVEQDEKHSYGMAYGGGGFAVSYPAAAALAGGIDGCLRRYDRLYGSDQRVHACFSEIGVPLTREPGFHQVDLRGDIYGLLAAHPIAPLLSLHHLNYVPPISPLFHSQLKALRSLINATRADQPRALQQSFCYLHDGRLNWSISVSWGYTAQIYPWLLSPTELEVPIRTFRTWKTSDIRHFTFNTRELAVPSRPCERPLRYFLEAVEEAKEGTVTEYRRHGWGDEGKEKCGKLGFEAMGAVKKVRVTASRMDPMLWRKAPRRQCCGAKKNDKNIIDVHVRDCRPGEITSPI</sequence>
<name>A0A8T3BIE1_DENNO</name>
<keyword evidence="1" id="KW-0812">Transmembrane</keyword>
<accession>A0A8T3BIE1</accession>
<evidence type="ECO:0000256" key="1">
    <source>
        <dbReference type="SAM" id="Phobius"/>
    </source>
</evidence>
<evidence type="ECO:0000313" key="2">
    <source>
        <dbReference type="EMBL" id="KAI0512144.1"/>
    </source>
</evidence>